<protein>
    <submittedName>
        <fullName evidence="2">Uncharacterized protein</fullName>
    </submittedName>
</protein>
<evidence type="ECO:0000313" key="3">
    <source>
        <dbReference type="Proteomes" id="UP001500897"/>
    </source>
</evidence>
<keyword evidence="3" id="KW-1185">Reference proteome</keyword>
<comment type="caution">
    <text evidence="2">The sequence shown here is derived from an EMBL/GenBank/DDBJ whole genome shotgun (WGS) entry which is preliminary data.</text>
</comment>
<accession>A0ABN2WWJ2</accession>
<sequence length="141" mass="14710">MLRPGPAEERSVTAGVSCGEAPRGIAGPGCGGAARTVRVCTWYVEPERRRSGSGGVRAGVVRVAHRRIRVRGHSFGRTAPLVRADGTAAQAFGPGGRYAGLTGRHAPARSAAPRVRRPRAGRPPDGGALRPTRESARDGRT</sequence>
<evidence type="ECO:0000256" key="1">
    <source>
        <dbReference type="SAM" id="MobiDB-lite"/>
    </source>
</evidence>
<reference evidence="2 3" key="1">
    <citation type="journal article" date="2019" name="Int. J. Syst. Evol. Microbiol.">
        <title>The Global Catalogue of Microorganisms (GCM) 10K type strain sequencing project: providing services to taxonomists for standard genome sequencing and annotation.</title>
        <authorList>
            <consortium name="The Broad Institute Genomics Platform"/>
            <consortium name="The Broad Institute Genome Sequencing Center for Infectious Disease"/>
            <person name="Wu L."/>
            <person name="Ma J."/>
        </authorList>
    </citation>
    <scope>NUCLEOTIDE SEQUENCE [LARGE SCALE GENOMIC DNA]</scope>
    <source>
        <strain evidence="2 3">JCM 14559</strain>
    </source>
</reference>
<name>A0ABN2WWJ2_9ACTN</name>
<evidence type="ECO:0000313" key="2">
    <source>
        <dbReference type="EMBL" id="GAA2100161.1"/>
    </source>
</evidence>
<feature type="compositionally biased region" description="Low complexity" evidence="1">
    <location>
        <begin position="103"/>
        <end position="113"/>
    </location>
</feature>
<gene>
    <name evidence="2" type="ORF">GCM10009759_32720</name>
</gene>
<dbReference type="Proteomes" id="UP001500897">
    <property type="component" value="Unassembled WGS sequence"/>
</dbReference>
<organism evidence="2 3">
    <name type="scientific">Kitasatospora saccharophila</name>
    <dbReference type="NCBI Taxonomy" id="407973"/>
    <lineage>
        <taxon>Bacteria</taxon>
        <taxon>Bacillati</taxon>
        <taxon>Actinomycetota</taxon>
        <taxon>Actinomycetes</taxon>
        <taxon>Kitasatosporales</taxon>
        <taxon>Streptomycetaceae</taxon>
        <taxon>Kitasatospora</taxon>
    </lineage>
</organism>
<feature type="compositionally biased region" description="Basic and acidic residues" evidence="1">
    <location>
        <begin position="131"/>
        <end position="141"/>
    </location>
</feature>
<feature type="region of interest" description="Disordered" evidence="1">
    <location>
        <begin position="90"/>
        <end position="141"/>
    </location>
</feature>
<dbReference type="EMBL" id="BAAANS010000020">
    <property type="protein sequence ID" value="GAA2100161.1"/>
    <property type="molecule type" value="Genomic_DNA"/>
</dbReference>
<proteinExistence type="predicted"/>